<evidence type="ECO:0000313" key="1">
    <source>
        <dbReference type="EMBL" id="AZR73631.1"/>
    </source>
</evidence>
<dbReference type="EMBL" id="CP016379">
    <property type="protein sequence ID" value="AZR73631.1"/>
    <property type="molecule type" value="Genomic_DNA"/>
</dbReference>
<evidence type="ECO:0000313" key="2">
    <source>
        <dbReference type="Proteomes" id="UP000267250"/>
    </source>
</evidence>
<sequence>MDKRKAKKYEVKGYKLVCPICGHERFWTRKTLMNTPGVTFLGFDWANKEADNYICENCGYIMWFWSK</sequence>
<dbReference type="OrthoDB" id="72206at2"/>
<dbReference type="AlphaFoldDB" id="A0A3Q9HQZ0"/>
<accession>A0A3Q9HQZ0</accession>
<dbReference type="KEGG" id="aft:BBF96_09670"/>
<dbReference type="RefSeq" id="WP_127016973.1">
    <property type="nucleotide sequence ID" value="NZ_CP016379.1"/>
</dbReference>
<gene>
    <name evidence="1" type="ORF">BBF96_09670</name>
</gene>
<organism evidence="1 2">
    <name type="scientific">Anoxybacter fermentans</name>
    <dbReference type="NCBI Taxonomy" id="1323375"/>
    <lineage>
        <taxon>Bacteria</taxon>
        <taxon>Bacillati</taxon>
        <taxon>Bacillota</taxon>
        <taxon>Clostridia</taxon>
        <taxon>Halanaerobiales</taxon>
        <taxon>Anoxybacter</taxon>
    </lineage>
</organism>
<evidence type="ECO:0008006" key="3">
    <source>
        <dbReference type="Google" id="ProtNLM"/>
    </source>
</evidence>
<reference evidence="1 2" key="1">
    <citation type="submission" date="2016-07" db="EMBL/GenBank/DDBJ databases">
        <title>Genome and transcriptome analysis of iron-reducing fermentative bacteria Anoxybacter fermentans.</title>
        <authorList>
            <person name="Zeng X."/>
            <person name="Shao Z."/>
        </authorList>
    </citation>
    <scope>NUCLEOTIDE SEQUENCE [LARGE SCALE GENOMIC DNA]</scope>
    <source>
        <strain evidence="1 2">DY22613</strain>
    </source>
</reference>
<name>A0A3Q9HQZ0_9FIRM</name>
<dbReference type="Proteomes" id="UP000267250">
    <property type="component" value="Chromosome"/>
</dbReference>
<proteinExistence type="predicted"/>
<protein>
    <recommendedName>
        <fullName evidence="3">DNA-binding protein</fullName>
    </recommendedName>
</protein>
<keyword evidence="2" id="KW-1185">Reference proteome</keyword>